<evidence type="ECO:0000256" key="2">
    <source>
        <dbReference type="ARBA" id="ARBA00023125"/>
    </source>
</evidence>
<dbReference type="InterPro" id="IPR010982">
    <property type="entry name" value="Lambda_DNA-bd_dom_sf"/>
</dbReference>
<protein>
    <submittedName>
        <fullName evidence="5">LacI family transcriptional regulator</fullName>
    </submittedName>
</protein>
<evidence type="ECO:0000313" key="6">
    <source>
        <dbReference type="Proteomes" id="UP001321766"/>
    </source>
</evidence>
<evidence type="ECO:0000256" key="1">
    <source>
        <dbReference type="ARBA" id="ARBA00023015"/>
    </source>
</evidence>
<keyword evidence="1" id="KW-0805">Transcription regulation</keyword>
<dbReference type="PROSITE" id="PS00356">
    <property type="entry name" value="HTH_LACI_1"/>
    <property type="match status" value="1"/>
</dbReference>
<accession>A0ABN6SDP9</accession>
<dbReference type="Pfam" id="PF00356">
    <property type="entry name" value="LacI"/>
    <property type="match status" value="1"/>
</dbReference>
<evidence type="ECO:0000313" key="5">
    <source>
        <dbReference type="EMBL" id="BDR53347.1"/>
    </source>
</evidence>
<gene>
    <name evidence="5" type="ORF">KIM372_12540</name>
</gene>
<name>A0ABN6SDP9_9BIFI</name>
<dbReference type="InterPro" id="IPR046335">
    <property type="entry name" value="LacI/GalR-like_sensor"/>
</dbReference>
<dbReference type="Gene3D" id="3.40.50.2300">
    <property type="match status" value="2"/>
</dbReference>
<dbReference type="InterPro" id="IPR000843">
    <property type="entry name" value="HTH_LacI"/>
</dbReference>
<dbReference type="PANTHER" id="PTHR30146:SF109">
    <property type="entry name" value="HTH-TYPE TRANSCRIPTIONAL REGULATOR GALS"/>
    <property type="match status" value="1"/>
</dbReference>
<feature type="domain" description="HTH lacI-type" evidence="4">
    <location>
        <begin position="15"/>
        <end position="69"/>
    </location>
</feature>
<dbReference type="Pfam" id="PF13377">
    <property type="entry name" value="Peripla_BP_3"/>
    <property type="match status" value="1"/>
</dbReference>
<dbReference type="Gene3D" id="1.10.260.40">
    <property type="entry name" value="lambda repressor-like DNA-binding domains"/>
    <property type="match status" value="1"/>
</dbReference>
<proteinExistence type="predicted"/>
<reference evidence="5 6" key="1">
    <citation type="journal article" date="2023" name="Microbiol. Spectr.">
        <title>Symbiosis of Carpenter Bees with Uncharacterized Lactic Acid Bacteria Showing NAD Auxotrophy.</title>
        <authorList>
            <person name="Kawasaki S."/>
            <person name="Ozawa K."/>
            <person name="Mori T."/>
            <person name="Yamamoto A."/>
            <person name="Ito M."/>
            <person name="Ohkuma M."/>
            <person name="Sakamoto M."/>
            <person name="Matsutani M."/>
        </authorList>
    </citation>
    <scope>NUCLEOTIDE SEQUENCE [LARGE SCALE GENOMIC DNA]</scope>
    <source>
        <strain evidence="5 6">Kim37-2</strain>
    </source>
</reference>
<dbReference type="PROSITE" id="PS50932">
    <property type="entry name" value="HTH_LACI_2"/>
    <property type="match status" value="1"/>
</dbReference>
<sequence length="346" mass="37525">MHTGVEKGVGSMGFVTIRDVAREAGVSTTAVSQILHGKGRFSEPTKELVRRTVQRLGYIPDSRAQAMRSDRTHMVGLLVPDLHNPYFADLVSSMETMLYERGVGALIGTSAESVKRQDAYFMRILSQRIDGVIAVPQGQVSDGLKAVVKRELPLVFVDRRVPGLEQVPYVVSDPKPGLAQALKQLKSFGHQRVAYVSHPSLGSFSVDERTQAFRELAPQVLGPGAAAVYACDGSSSSQEQVLSDILDSSATAVIFGYSRDAVSLFSLLRGRNIAIGSQLSLISFDDIEVFRLISPKVAIISQQANRMGRQGVRILLDRIGSDLEPGSQAVSIATRFQLRDSVGRVA</sequence>
<dbReference type="SUPFAM" id="SSF47413">
    <property type="entry name" value="lambda repressor-like DNA-binding domains"/>
    <property type="match status" value="1"/>
</dbReference>
<evidence type="ECO:0000259" key="4">
    <source>
        <dbReference type="PROSITE" id="PS50932"/>
    </source>
</evidence>
<dbReference type="PANTHER" id="PTHR30146">
    <property type="entry name" value="LACI-RELATED TRANSCRIPTIONAL REPRESSOR"/>
    <property type="match status" value="1"/>
</dbReference>
<dbReference type="InterPro" id="IPR028082">
    <property type="entry name" value="Peripla_BP_I"/>
</dbReference>
<dbReference type="SMART" id="SM00354">
    <property type="entry name" value="HTH_LACI"/>
    <property type="match status" value="1"/>
</dbReference>
<keyword evidence="6" id="KW-1185">Reference proteome</keyword>
<dbReference type="SUPFAM" id="SSF53822">
    <property type="entry name" value="Periplasmic binding protein-like I"/>
    <property type="match status" value="1"/>
</dbReference>
<evidence type="ECO:0000256" key="3">
    <source>
        <dbReference type="ARBA" id="ARBA00023163"/>
    </source>
</evidence>
<dbReference type="Proteomes" id="UP001321766">
    <property type="component" value="Chromosome"/>
</dbReference>
<organism evidence="5 6">
    <name type="scientific">Bombiscardovia nodaiensis</name>
    <dbReference type="NCBI Taxonomy" id="2932181"/>
    <lineage>
        <taxon>Bacteria</taxon>
        <taxon>Bacillati</taxon>
        <taxon>Actinomycetota</taxon>
        <taxon>Actinomycetes</taxon>
        <taxon>Bifidobacteriales</taxon>
        <taxon>Bifidobacteriaceae</taxon>
        <taxon>Bombiscardovia</taxon>
    </lineage>
</organism>
<keyword evidence="3" id="KW-0804">Transcription</keyword>
<keyword evidence="2" id="KW-0238">DNA-binding</keyword>
<dbReference type="EMBL" id="AP026798">
    <property type="protein sequence ID" value="BDR53347.1"/>
    <property type="molecule type" value="Genomic_DNA"/>
</dbReference>
<dbReference type="CDD" id="cd01392">
    <property type="entry name" value="HTH_LacI"/>
    <property type="match status" value="1"/>
</dbReference>